<name>A0A4C1TN94_EUMVA</name>
<dbReference type="OrthoDB" id="5835829at2759"/>
<feature type="chain" id="PRO_5020040859" evidence="1">
    <location>
        <begin position="21"/>
        <end position="159"/>
    </location>
</feature>
<keyword evidence="3" id="KW-1185">Reference proteome</keyword>
<protein>
    <submittedName>
        <fullName evidence="2">Uncharacterized protein</fullName>
    </submittedName>
</protein>
<dbReference type="EMBL" id="BGZK01000070">
    <property type="protein sequence ID" value="GBP15260.1"/>
    <property type="molecule type" value="Genomic_DNA"/>
</dbReference>
<comment type="caution">
    <text evidence="2">The sequence shown here is derived from an EMBL/GenBank/DDBJ whole genome shotgun (WGS) entry which is preliminary data.</text>
</comment>
<evidence type="ECO:0000256" key="1">
    <source>
        <dbReference type="SAM" id="SignalP"/>
    </source>
</evidence>
<accession>A0A4C1TN94</accession>
<evidence type="ECO:0000313" key="3">
    <source>
        <dbReference type="Proteomes" id="UP000299102"/>
    </source>
</evidence>
<gene>
    <name evidence="2" type="ORF">EVAR_92257_1</name>
</gene>
<dbReference type="AlphaFoldDB" id="A0A4C1TN94"/>
<keyword evidence="1" id="KW-0732">Signal</keyword>
<organism evidence="2 3">
    <name type="scientific">Eumeta variegata</name>
    <name type="common">Bagworm moth</name>
    <name type="synonym">Eumeta japonica</name>
    <dbReference type="NCBI Taxonomy" id="151549"/>
    <lineage>
        <taxon>Eukaryota</taxon>
        <taxon>Metazoa</taxon>
        <taxon>Ecdysozoa</taxon>
        <taxon>Arthropoda</taxon>
        <taxon>Hexapoda</taxon>
        <taxon>Insecta</taxon>
        <taxon>Pterygota</taxon>
        <taxon>Neoptera</taxon>
        <taxon>Endopterygota</taxon>
        <taxon>Lepidoptera</taxon>
        <taxon>Glossata</taxon>
        <taxon>Ditrysia</taxon>
        <taxon>Tineoidea</taxon>
        <taxon>Psychidae</taxon>
        <taxon>Oiketicinae</taxon>
        <taxon>Eumeta</taxon>
    </lineage>
</organism>
<feature type="signal peptide" evidence="1">
    <location>
        <begin position="1"/>
        <end position="20"/>
    </location>
</feature>
<proteinExistence type="predicted"/>
<sequence>MSIFWLVLFVTSSLVHEDEAAKILAVFPLLGPVTGSLEMVTYVTPFPRKDPPPNLHQVVIEYPPEMDPVHYFTIEMIMNKEVDVKDLSWMFNLFYKIYEYFIKYETVQNLINDHKQTFDLAIIEWLFIELSAGWSSLKKNKPETLPCRVNSLLLKYQQR</sequence>
<reference evidence="2 3" key="1">
    <citation type="journal article" date="2019" name="Commun. Biol.">
        <title>The bagworm genome reveals a unique fibroin gene that provides high tensile strength.</title>
        <authorList>
            <person name="Kono N."/>
            <person name="Nakamura H."/>
            <person name="Ohtoshi R."/>
            <person name="Tomita M."/>
            <person name="Numata K."/>
            <person name="Arakawa K."/>
        </authorList>
    </citation>
    <scope>NUCLEOTIDE SEQUENCE [LARGE SCALE GENOMIC DNA]</scope>
</reference>
<evidence type="ECO:0000313" key="2">
    <source>
        <dbReference type="EMBL" id="GBP15260.1"/>
    </source>
</evidence>
<dbReference type="Proteomes" id="UP000299102">
    <property type="component" value="Unassembled WGS sequence"/>
</dbReference>